<evidence type="ECO:0000313" key="14">
    <source>
        <dbReference type="EMBL" id="EUB56556.1"/>
    </source>
</evidence>
<dbReference type="Proteomes" id="UP000019149">
    <property type="component" value="Unassembled WGS sequence"/>
</dbReference>
<dbReference type="CTD" id="36344297"/>
<dbReference type="STRING" id="6210.W6U866"/>
<feature type="binding site" evidence="10">
    <location>
        <position position="132"/>
    </location>
    <ligand>
        <name>Mn(2+)</name>
        <dbReference type="ChEBI" id="CHEBI:29035"/>
        <label>1</label>
    </ligand>
</feature>
<dbReference type="GO" id="GO:0005634">
    <property type="term" value="C:nucleus"/>
    <property type="evidence" value="ECO:0007669"/>
    <property type="project" value="TreeGrafter"/>
</dbReference>
<dbReference type="InterPro" id="IPR020855">
    <property type="entry name" value="Ureohydrolase_Mn_BS"/>
</dbReference>
<evidence type="ECO:0000256" key="2">
    <source>
        <dbReference type="ARBA" id="ARBA00012168"/>
    </source>
</evidence>
<sequence>MGNSFGNRVSSLGIVGAAVDKGQTKDGVQNGPREIRECGLKVLLNKLGAKVNDYGDIGQTKDREPDVILNCRNQRALLKTTLELTERVAKSVSENDMTLILGGDHTIGIGSIAGQLQAFPNSFVVWVDAHPDINTPESSNSGNTHGMPLSFLLTETSRLIPQTQGFENIKPVLGANQLLYIGLRDVDVPELKFIKELNIPHFNMHDVEKLGIESVMEITLKIIMRFCPNCQIHLSFDIDCLDPKYAPSTGTPVPGGLSLEEGKYICRTLGQTGRLKSMVIAEVNTSLGSSEDAQTTVNSALEIIKSALLLD</sequence>
<dbReference type="PROSITE" id="PS01053">
    <property type="entry name" value="ARGINASE_1"/>
    <property type="match status" value="1"/>
</dbReference>
<comment type="pathway">
    <text evidence="1 13">Nitrogen metabolism; urea cycle; L-ornithine and urea from L-arginine: step 1/1.</text>
</comment>
<evidence type="ECO:0000256" key="6">
    <source>
        <dbReference type="ARBA" id="ARBA00022723"/>
    </source>
</evidence>
<comment type="caution">
    <text evidence="14">The sequence shown here is derived from an EMBL/GenBank/DDBJ whole genome shotgun (WGS) entry which is preliminary data.</text>
</comment>
<feature type="binding site" evidence="10">
    <location>
        <position position="128"/>
    </location>
    <ligand>
        <name>Mn(2+)</name>
        <dbReference type="ChEBI" id="CHEBI:29035"/>
        <label>1</label>
    </ligand>
</feature>
<dbReference type="PROSITE" id="PS51409">
    <property type="entry name" value="ARGINASE_2"/>
    <property type="match status" value="1"/>
</dbReference>
<dbReference type="KEGG" id="egl:EGR_08582"/>
<dbReference type="GO" id="GO:0005829">
    <property type="term" value="C:cytosol"/>
    <property type="evidence" value="ECO:0007669"/>
    <property type="project" value="TreeGrafter"/>
</dbReference>
<dbReference type="GO" id="GO:0030145">
    <property type="term" value="F:manganese ion binding"/>
    <property type="evidence" value="ECO:0007669"/>
    <property type="project" value="TreeGrafter"/>
</dbReference>
<evidence type="ECO:0000256" key="7">
    <source>
        <dbReference type="ARBA" id="ARBA00022801"/>
    </source>
</evidence>
<dbReference type="InterPro" id="IPR014033">
    <property type="entry name" value="Arginase"/>
</dbReference>
<gene>
    <name evidence="14" type="ORF">EGR_08582</name>
</gene>
<comment type="catalytic activity">
    <reaction evidence="9 13">
        <text>L-arginine + H2O = urea + L-ornithine</text>
        <dbReference type="Rhea" id="RHEA:20569"/>
        <dbReference type="ChEBI" id="CHEBI:15377"/>
        <dbReference type="ChEBI" id="CHEBI:16199"/>
        <dbReference type="ChEBI" id="CHEBI:32682"/>
        <dbReference type="ChEBI" id="CHEBI:46911"/>
        <dbReference type="EC" id="3.5.3.1"/>
    </reaction>
</comment>
<dbReference type="AlphaFoldDB" id="W6U866"/>
<dbReference type="InterPro" id="IPR023696">
    <property type="entry name" value="Ureohydrolase_dom_sf"/>
</dbReference>
<dbReference type="Pfam" id="PF00491">
    <property type="entry name" value="Arginase"/>
    <property type="match status" value="1"/>
</dbReference>
<evidence type="ECO:0000256" key="1">
    <source>
        <dbReference type="ARBA" id="ARBA00005098"/>
    </source>
</evidence>
<comment type="cofactor">
    <cofactor evidence="10 13">
        <name>Mn(2+)</name>
        <dbReference type="ChEBI" id="CHEBI:29035"/>
    </cofactor>
    <text evidence="10 13">Binds 2 manganese ions per subunit.</text>
</comment>
<protein>
    <recommendedName>
        <fullName evidence="3 13">Arginase</fullName>
        <ecNumber evidence="2 13">3.5.3.1</ecNumber>
    </recommendedName>
</protein>
<evidence type="ECO:0000256" key="5">
    <source>
        <dbReference type="ARBA" id="ARBA00022503"/>
    </source>
</evidence>
<dbReference type="PANTHER" id="PTHR43782:SF3">
    <property type="entry name" value="ARGINASE"/>
    <property type="match status" value="1"/>
</dbReference>
<keyword evidence="5 13" id="KW-0056">Arginine metabolism</keyword>
<dbReference type="GO" id="GO:0004053">
    <property type="term" value="F:arginase activity"/>
    <property type="evidence" value="ECO:0007669"/>
    <property type="project" value="UniProtKB-EC"/>
</dbReference>
<feature type="binding site" evidence="10">
    <location>
        <position position="130"/>
    </location>
    <ligand>
        <name>Mn(2+)</name>
        <dbReference type="ChEBI" id="CHEBI:29035"/>
        <label>1</label>
    </ligand>
</feature>
<keyword evidence="7 12" id="KW-0378">Hydrolase</keyword>
<dbReference type="GO" id="GO:0000050">
    <property type="term" value="P:urea cycle"/>
    <property type="evidence" value="ECO:0007669"/>
    <property type="project" value="UniProtKB-UniPathway"/>
</dbReference>
<evidence type="ECO:0000256" key="12">
    <source>
        <dbReference type="RuleBase" id="RU003684"/>
    </source>
</evidence>
<dbReference type="EMBL" id="APAU02000111">
    <property type="protein sequence ID" value="EUB56556.1"/>
    <property type="molecule type" value="Genomic_DNA"/>
</dbReference>
<dbReference type="GeneID" id="36344297"/>
<evidence type="ECO:0000256" key="9">
    <source>
        <dbReference type="ARBA" id="ARBA00047391"/>
    </source>
</evidence>
<dbReference type="PIRSF" id="PIRSF036979">
    <property type="entry name" value="Arginase"/>
    <property type="match status" value="1"/>
</dbReference>
<keyword evidence="8 10" id="KW-0464">Manganese</keyword>
<evidence type="ECO:0000256" key="4">
    <source>
        <dbReference type="ARBA" id="ARBA00022436"/>
    </source>
</evidence>
<dbReference type="CDD" id="cd09989">
    <property type="entry name" value="Arginase"/>
    <property type="match status" value="1"/>
</dbReference>
<accession>W6U866</accession>
<dbReference type="InterPro" id="IPR006035">
    <property type="entry name" value="Ureohydrolase"/>
</dbReference>
<dbReference type="GO" id="GO:0006525">
    <property type="term" value="P:arginine metabolic process"/>
    <property type="evidence" value="ECO:0007669"/>
    <property type="project" value="UniProtKB-KW"/>
</dbReference>
<dbReference type="OrthoDB" id="9992747at2759"/>
<organism evidence="14 15">
    <name type="scientific">Echinococcus granulosus</name>
    <name type="common">Hydatid tapeworm</name>
    <dbReference type="NCBI Taxonomy" id="6210"/>
    <lineage>
        <taxon>Eukaryota</taxon>
        <taxon>Metazoa</taxon>
        <taxon>Spiralia</taxon>
        <taxon>Lophotrochozoa</taxon>
        <taxon>Platyhelminthes</taxon>
        <taxon>Cestoda</taxon>
        <taxon>Eucestoda</taxon>
        <taxon>Cyclophyllidea</taxon>
        <taxon>Taeniidae</taxon>
        <taxon>Echinococcus</taxon>
        <taxon>Echinococcus granulosus group</taxon>
    </lineage>
</organism>
<proteinExistence type="inferred from homology"/>
<evidence type="ECO:0000256" key="11">
    <source>
        <dbReference type="PROSITE-ProRule" id="PRU00742"/>
    </source>
</evidence>
<keyword evidence="4 13" id="KW-0835">Urea cycle</keyword>
<feature type="binding site" evidence="10">
    <location>
        <position position="237"/>
    </location>
    <ligand>
        <name>Mn(2+)</name>
        <dbReference type="ChEBI" id="CHEBI:29035"/>
        <label>1</label>
    </ligand>
</feature>
<evidence type="ECO:0000256" key="3">
    <source>
        <dbReference type="ARBA" id="ARBA00018123"/>
    </source>
</evidence>
<keyword evidence="6 10" id="KW-0479">Metal-binding</keyword>
<dbReference type="NCBIfam" id="TIGR01229">
    <property type="entry name" value="rocF_arginase"/>
    <property type="match status" value="1"/>
</dbReference>
<dbReference type="OMA" id="YKEFRYA"/>
<evidence type="ECO:0000256" key="10">
    <source>
        <dbReference type="PIRSR" id="PIRSR036979-1"/>
    </source>
</evidence>
<evidence type="ECO:0000313" key="15">
    <source>
        <dbReference type="Proteomes" id="UP000019149"/>
    </source>
</evidence>
<dbReference type="RefSeq" id="XP_024347752.1">
    <property type="nucleotide sequence ID" value="XM_024497831.1"/>
</dbReference>
<dbReference type="Gene3D" id="3.40.800.10">
    <property type="entry name" value="Ureohydrolase domain"/>
    <property type="match status" value="1"/>
</dbReference>
<feature type="binding site" evidence="10">
    <location>
        <position position="239"/>
    </location>
    <ligand>
        <name>Mn(2+)</name>
        <dbReference type="ChEBI" id="CHEBI:29035"/>
        <label>1</label>
    </ligand>
</feature>
<dbReference type="SUPFAM" id="SSF52768">
    <property type="entry name" value="Arginase/deacetylase"/>
    <property type="match status" value="1"/>
</dbReference>
<feature type="binding site" evidence="10">
    <location>
        <position position="105"/>
    </location>
    <ligand>
        <name>Mn(2+)</name>
        <dbReference type="ChEBI" id="CHEBI:29035"/>
        <label>1</label>
    </ligand>
</feature>
<evidence type="ECO:0000256" key="8">
    <source>
        <dbReference type="ARBA" id="ARBA00023211"/>
    </source>
</evidence>
<keyword evidence="15" id="KW-1185">Reference proteome</keyword>
<name>W6U866_ECHGR</name>
<comment type="similarity">
    <text evidence="11 12">Belongs to the arginase family.</text>
</comment>
<reference evidence="14 15" key="1">
    <citation type="journal article" date="2013" name="Nat. Genet.">
        <title>The genome of the hydatid tapeworm Echinococcus granulosus.</title>
        <authorList>
            <person name="Zheng H."/>
            <person name="Zhang W."/>
            <person name="Zhang L."/>
            <person name="Zhang Z."/>
            <person name="Li J."/>
            <person name="Lu G."/>
            <person name="Zhu Y."/>
            <person name="Wang Y."/>
            <person name="Huang Y."/>
            <person name="Liu J."/>
            <person name="Kang H."/>
            <person name="Chen J."/>
            <person name="Wang L."/>
            <person name="Chen A."/>
            <person name="Yu S."/>
            <person name="Gao Z."/>
            <person name="Jin L."/>
            <person name="Gu W."/>
            <person name="Wang Z."/>
            <person name="Zhao L."/>
            <person name="Shi B."/>
            <person name="Wen H."/>
            <person name="Lin R."/>
            <person name="Jones M.K."/>
            <person name="Brejova B."/>
            <person name="Vinar T."/>
            <person name="Zhao G."/>
            <person name="McManus D.P."/>
            <person name="Chen Z."/>
            <person name="Zhou Y."/>
            <person name="Wang S."/>
        </authorList>
    </citation>
    <scope>NUCLEOTIDE SEQUENCE [LARGE SCALE GENOMIC DNA]</scope>
</reference>
<dbReference type="EC" id="3.5.3.1" evidence="2 13"/>
<dbReference type="UniPathway" id="UPA00158">
    <property type="reaction ID" value="UER00270"/>
</dbReference>
<dbReference type="FunFam" id="3.40.800.10:FF:000012">
    <property type="entry name" value="Arginase"/>
    <property type="match status" value="1"/>
</dbReference>
<evidence type="ECO:0000256" key="13">
    <source>
        <dbReference type="RuleBase" id="RU361159"/>
    </source>
</evidence>
<dbReference type="PANTHER" id="PTHR43782">
    <property type="entry name" value="ARGINASE"/>
    <property type="match status" value="1"/>
</dbReference>
<dbReference type="PRINTS" id="PR00116">
    <property type="entry name" value="ARGINASE"/>
</dbReference>